<name>A0A5B6ZV69_DAVIN</name>
<feature type="region of interest" description="Disordered" evidence="4">
    <location>
        <begin position="990"/>
        <end position="1025"/>
    </location>
</feature>
<dbReference type="PROSITE" id="PS51319">
    <property type="entry name" value="TFIIS_N"/>
    <property type="match status" value="1"/>
</dbReference>
<sequence length="1653" mass="175075">MHGREGEQRIHCRHMWSVSAPTTSSVAATHSAAITPDSFSKDGRKIHVGDCALFKPPQDSPPFIGIIRRLILSKEDSLSLCVNWLYRTADVKLGKGTLLEAAPNEVFYSFHKDEIPAASVLHPCKVAFLRKGVELPSGISSFVCRRVYDIENKSLWWLTDQDYINERQEEVDQLLDKTQVEMHGAVQSVGRSPKPLNGPMGTPQLKPGSDSVQNNSSSFASQVKGKKRDRGDQGSDPVKRERLSKTDDADSGQFRSEHVLKSEITKITDKGGLVDFEGVEKLVQLMQPDSTEKKIDLACRIMLVDVISVTDRFDCLGRFVQLRGLPVLDEWLQEVHKGKIGDGNGQKESDKSVEEFLLALLRALDKLPVNLHALQTCNVGKSVNNLRSHKNSEIQKKARSLVDTWKKRVEAEMNIIDAKPGPGRGGSWPTKSVLSDVSHVGNRRTGGSSEVGMKSSIIQSSAGKTQVKFGSGEAVAKFASASPGAAKSAASVTTSGAAISKDTNSAMLVGGGTSDQPLSTIKEEKSSSSSQSQNNSQSCSSDQAKTGGSSCREDARSSTAGSVSVNMISSSASRQRKSSNGLHGSAVSGVQKETVLGKFSSLNRNLTPEKESPTRVTHERVPDIPPVDHGNNQRLIVRLPNTGRSPARTASGGFEDPAATTCKASPPSHSEKIDHHDRKVKGKSEVLRSGGASYINMDIFQGKDGAAGSDEGNVSSTGALCDEQSRAAEDGEKLTEASKVSGPSSGSALKPGKSYEASFSSINALIESCVKFSEASTSASVGDDIGMNLLASVAAGEMPRSDASPLGSPGKNSPVPEDSCSGDDEKSRHLEEDIARSEDQPTNGANSGAMSEQVNSVNSLHIKNDSQHHTTPVSSDFLGDGKVTSSGCEEKTGECCAILNDSCMDLKQHAYGPCLTSDGKHGEPTHDAPVAMSSVDITKEGNAEGEGTSQFHERRKSGAVQVRSSSVSNSKVKARSPVFNEDKKIDYADEKAVENSTVMDPEAATSAKVEKGANEESSPSCSSSEICGDVKNTVHIGSDGGILTEKLPALMEKIHLESIGVKSEDVAVAPSSSSCNALGMDLKAEKADEIQGGSHTVQNEKQKNDSGSPILDHNNECAENPEKKEVIGHNPSGSATHQVSPGIAVRETEQCIKSSECKLDGIKADGTEEPASSVNASSLPAVGSDMAVKLDFDLNEGFPVDDGSQGELVKSSLPGNWSTIHLPCPRSFPASITVASAAKGPFFPPENPSRSKGELGWKGSAATSAFRPAEPRKVLELPLSTIDLPLVDNTTSKQRRPPLDIDLNVPDQRILEDVASQNSAPGTCSESGPHNRSGGGLDLDLNRIDESPEIGQFSFSNSCRIEIPQLPGRSSLSGGFSNGELSGSRDFDLNDGPGPDEVGTETAPHAKGNVPFLSPAPGVRMNSTELGNFSSWFPAGNSYSSIAIPSILPGRGEQSYPILPSTGSQRILGLPTGGTSFGPEIYRGPVLSSSPAVGFSPATPFQYSGFPFETNFPLSSNSYSGCSTAYMDSSSGGPLCFPGIPSQLVGPTGVVSSHYPRPFVMSLPGGSSNAGPESRKWGGQFPDLNAGPGGTDVERRDERLPSALRQLPVAGSQALADEQLKIYQMAGGGVLKRKEPDGGWDGDRISYKQPSWQ</sequence>
<feature type="region of interest" description="Disordered" evidence="4">
    <location>
        <begin position="604"/>
        <end position="684"/>
    </location>
</feature>
<feature type="region of interest" description="Disordered" evidence="4">
    <location>
        <begin position="1091"/>
        <end position="1113"/>
    </location>
</feature>
<feature type="region of interest" description="Disordered" evidence="4">
    <location>
        <begin position="184"/>
        <end position="254"/>
    </location>
</feature>
<feature type="compositionally biased region" description="Basic and acidic residues" evidence="4">
    <location>
        <begin position="724"/>
        <end position="736"/>
    </location>
</feature>
<protein>
    <submittedName>
        <fullName evidence="7">Uncharacterized protein</fullName>
    </submittedName>
</protein>
<keyword evidence="2 3" id="KW-0539">Nucleus</keyword>
<dbReference type="InterPro" id="IPR001025">
    <property type="entry name" value="BAH_dom"/>
</dbReference>
<feature type="compositionally biased region" description="Polar residues" evidence="4">
    <location>
        <begin position="210"/>
        <end position="221"/>
    </location>
</feature>
<dbReference type="SUPFAM" id="SSF47676">
    <property type="entry name" value="Conserved domain common to transcription factors TFIIS, elongin A, CRSP70"/>
    <property type="match status" value="1"/>
</dbReference>
<feature type="compositionally biased region" description="Low complexity" evidence="4">
    <location>
        <begin position="1015"/>
        <end position="1025"/>
    </location>
</feature>
<feature type="compositionally biased region" description="Low complexity" evidence="4">
    <location>
        <begin position="562"/>
        <end position="573"/>
    </location>
</feature>
<comment type="subcellular location">
    <subcellularLocation>
        <location evidence="1 3">Nucleus</location>
    </subcellularLocation>
</comment>
<feature type="region of interest" description="Disordered" evidence="4">
    <location>
        <begin position="1366"/>
        <end position="1411"/>
    </location>
</feature>
<dbReference type="InterPro" id="IPR035441">
    <property type="entry name" value="TFIIS/LEDGF_dom_sf"/>
</dbReference>
<gene>
    <name evidence="7" type="ORF">Din_016899</name>
</gene>
<dbReference type="Gene3D" id="1.20.930.10">
    <property type="entry name" value="Conserved domain common to transcription factors TFIIS, elongin A, CRSP70"/>
    <property type="match status" value="1"/>
</dbReference>
<accession>A0A5B6ZV69</accession>
<evidence type="ECO:0000259" key="6">
    <source>
        <dbReference type="PROSITE" id="PS51319"/>
    </source>
</evidence>
<dbReference type="PANTHER" id="PTHR46548:SF2">
    <property type="entry name" value="BAH DOMAIN-CONTAINING PROTEIN"/>
    <property type="match status" value="1"/>
</dbReference>
<dbReference type="GO" id="GO:0005634">
    <property type="term" value="C:nucleus"/>
    <property type="evidence" value="ECO:0007669"/>
    <property type="project" value="UniProtKB-SubCell"/>
</dbReference>
<dbReference type="CDD" id="cd00183">
    <property type="entry name" value="TFIIS_I"/>
    <property type="match status" value="1"/>
</dbReference>
<feature type="compositionally biased region" description="Polar residues" evidence="4">
    <location>
        <begin position="1368"/>
        <end position="1381"/>
    </location>
</feature>
<evidence type="ECO:0000313" key="7">
    <source>
        <dbReference type="EMBL" id="MPA47458.1"/>
    </source>
</evidence>
<feature type="region of interest" description="Disordered" evidence="4">
    <location>
        <begin position="1566"/>
        <end position="1595"/>
    </location>
</feature>
<feature type="region of interest" description="Disordered" evidence="4">
    <location>
        <begin position="941"/>
        <end position="975"/>
    </location>
</feature>
<dbReference type="InterPro" id="IPR017923">
    <property type="entry name" value="TFIIS_N"/>
</dbReference>
<dbReference type="InterPro" id="IPR043151">
    <property type="entry name" value="BAH_sf"/>
</dbReference>
<dbReference type="Gene3D" id="2.30.30.490">
    <property type="match status" value="1"/>
</dbReference>
<evidence type="ECO:0000256" key="3">
    <source>
        <dbReference type="PROSITE-ProRule" id="PRU00649"/>
    </source>
</evidence>
<dbReference type="Pfam" id="PF01426">
    <property type="entry name" value="BAH"/>
    <property type="match status" value="1"/>
</dbReference>
<evidence type="ECO:0000256" key="1">
    <source>
        <dbReference type="ARBA" id="ARBA00004123"/>
    </source>
</evidence>
<feature type="region of interest" description="Disordered" evidence="4">
    <location>
        <begin position="505"/>
        <end position="589"/>
    </location>
</feature>
<evidence type="ECO:0000256" key="4">
    <source>
        <dbReference type="SAM" id="MobiDB-lite"/>
    </source>
</evidence>
<feature type="region of interest" description="Disordered" evidence="4">
    <location>
        <begin position="1316"/>
        <end position="1342"/>
    </location>
</feature>
<dbReference type="GO" id="GO:0003682">
    <property type="term" value="F:chromatin binding"/>
    <property type="evidence" value="ECO:0007669"/>
    <property type="project" value="InterPro"/>
</dbReference>
<organism evidence="7">
    <name type="scientific">Davidia involucrata</name>
    <name type="common">Dove tree</name>
    <dbReference type="NCBI Taxonomy" id="16924"/>
    <lineage>
        <taxon>Eukaryota</taxon>
        <taxon>Viridiplantae</taxon>
        <taxon>Streptophyta</taxon>
        <taxon>Embryophyta</taxon>
        <taxon>Tracheophyta</taxon>
        <taxon>Spermatophyta</taxon>
        <taxon>Magnoliopsida</taxon>
        <taxon>eudicotyledons</taxon>
        <taxon>Gunneridae</taxon>
        <taxon>Pentapetalae</taxon>
        <taxon>asterids</taxon>
        <taxon>Cornales</taxon>
        <taxon>Nyssaceae</taxon>
        <taxon>Davidia</taxon>
    </lineage>
</organism>
<evidence type="ECO:0000256" key="2">
    <source>
        <dbReference type="ARBA" id="ARBA00023242"/>
    </source>
</evidence>
<feature type="region of interest" description="Disordered" evidence="4">
    <location>
        <begin position="798"/>
        <end position="828"/>
    </location>
</feature>
<dbReference type="SMART" id="SM00509">
    <property type="entry name" value="TFS2N"/>
    <property type="match status" value="1"/>
</dbReference>
<feature type="compositionally biased region" description="Basic and acidic residues" evidence="4">
    <location>
        <begin position="1632"/>
        <end position="1646"/>
    </location>
</feature>
<evidence type="ECO:0000259" key="5">
    <source>
        <dbReference type="PROSITE" id="PS51038"/>
    </source>
</evidence>
<dbReference type="Pfam" id="PF08711">
    <property type="entry name" value="Med26"/>
    <property type="match status" value="1"/>
</dbReference>
<feature type="compositionally biased region" description="Basic and acidic residues" evidence="4">
    <location>
        <begin position="669"/>
        <end position="684"/>
    </location>
</feature>
<proteinExistence type="predicted"/>
<dbReference type="SMART" id="SM00439">
    <property type="entry name" value="BAH"/>
    <property type="match status" value="1"/>
</dbReference>
<feature type="compositionally biased region" description="Basic and acidic residues" evidence="4">
    <location>
        <begin position="229"/>
        <end position="248"/>
    </location>
</feature>
<feature type="region of interest" description="Disordered" evidence="4">
    <location>
        <begin position="724"/>
        <end position="753"/>
    </location>
</feature>
<dbReference type="PANTHER" id="PTHR46548">
    <property type="entry name" value="BAH AND TFIIS DOMAIN-CONTAINING PROTEIN-RELATED"/>
    <property type="match status" value="1"/>
</dbReference>
<feature type="compositionally biased region" description="Low complexity" evidence="4">
    <location>
        <begin position="959"/>
        <end position="971"/>
    </location>
</feature>
<feature type="compositionally biased region" description="Polar residues" evidence="4">
    <location>
        <begin position="1316"/>
        <end position="1330"/>
    </location>
</feature>
<reference evidence="7" key="1">
    <citation type="submission" date="2019-08" db="EMBL/GenBank/DDBJ databases">
        <title>Reference gene set and small RNA set construction with multiple tissues from Davidia involucrata Baill.</title>
        <authorList>
            <person name="Yang H."/>
            <person name="Zhou C."/>
            <person name="Li G."/>
            <person name="Wang J."/>
            <person name="Gao P."/>
            <person name="Wang M."/>
            <person name="Wang R."/>
            <person name="Zhao Y."/>
        </authorList>
    </citation>
    <scope>NUCLEOTIDE SEQUENCE</scope>
    <source>
        <tissue evidence="7">Mixed with DoveR01_LX</tissue>
    </source>
</reference>
<feature type="domain" description="BAH" evidence="5">
    <location>
        <begin position="44"/>
        <end position="159"/>
    </location>
</feature>
<feature type="compositionally biased region" description="Basic and acidic residues" evidence="4">
    <location>
        <begin position="607"/>
        <end position="622"/>
    </location>
</feature>
<feature type="region of interest" description="Disordered" evidence="4">
    <location>
        <begin position="1631"/>
        <end position="1653"/>
    </location>
</feature>
<dbReference type="PROSITE" id="PS51038">
    <property type="entry name" value="BAH"/>
    <property type="match status" value="1"/>
</dbReference>
<feature type="region of interest" description="Disordered" evidence="4">
    <location>
        <begin position="865"/>
        <end position="884"/>
    </location>
</feature>
<feature type="domain" description="TFIIS N-terminal" evidence="6">
    <location>
        <begin position="326"/>
        <end position="412"/>
    </location>
</feature>
<dbReference type="EMBL" id="GHES01016899">
    <property type="protein sequence ID" value="MPA47458.1"/>
    <property type="molecule type" value="Transcribed_RNA"/>
</dbReference>
<dbReference type="InterPro" id="IPR003617">
    <property type="entry name" value="TFIIS/CRSP70_N_sub"/>
</dbReference>
<feature type="compositionally biased region" description="Low complexity" evidence="4">
    <location>
        <begin position="527"/>
        <end position="541"/>
    </location>
</feature>